<feature type="signal peptide" evidence="3">
    <location>
        <begin position="1"/>
        <end position="20"/>
    </location>
</feature>
<organism evidence="4">
    <name type="scientific">Lepeophtheirus salmonis</name>
    <name type="common">Salmon louse</name>
    <name type="synonym">Caligus salmonis</name>
    <dbReference type="NCBI Taxonomy" id="72036"/>
    <lineage>
        <taxon>Eukaryota</taxon>
        <taxon>Metazoa</taxon>
        <taxon>Ecdysozoa</taxon>
        <taxon>Arthropoda</taxon>
        <taxon>Crustacea</taxon>
        <taxon>Multicrustacea</taxon>
        <taxon>Hexanauplia</taxon>
        <taxon>Copepoda</taxon>
        <taxon>Siphonostomatoida</taxon>
        <taxon>Caligidae</taxon>
        <taxon>Lepeophtheirus</taxon>
    </lineage>
</organism>
<keyword evidence="1 2" id="KW-0193">Cuticle</keyword>
<evidence type="ECO:0000313" key="4">
    <source>
        <dbReference type="EMBL" id="CDW20688.1"/>
    </source>
</evidence>
<dbReference type="GO" id="GO:0005615">
    <property type="term" value="C:extracellular space"/>
    <property type="evidence" value="ECO:0007669"/>
    <property type="project" value="TreeGrafter"/>
</dbReference>
<dbReference type="PANTHER" id="PTHR12236:SF95">
    <property type="entry name" value="CUTICULAR PROTEIN 76BD, ISOFORM C-RELATED"/>
    <property type="match status" value="1"/>
</dbReference>
<sequence length="106" mass="12063">MMKQALPLLFLFICGSLVTSRPQEGSTFFDSNPEYQFEYQVSSNLAKTYMSHRETRNGDFVNGEYTYVDPNGSLVIVSYEAGPKGYRATKKIERGFLARKRSRSSV</sequence>
<dbReference type="GO" id="GO:0042302">
    <property type="term" value="F:structural constituent of cuticle"/>
    <property type="evidence" value="ECO:0007669"/>
    <property type="project" value="UniProtKB-UniRule"/>
</dbReference>
<dbReference type="PANTHER" id="PTHR12236">
    <property type="entry name" value="STRUCTURAL CONTITUENT OF CUTICLE"/>
    <property type="match status" value="1"/>
</dbReference>
<reference evidence="4" key="1">
    <citation type="submission" date="2014-05" db="EMBL/GenBank/DDBJ databases">
        <authorList>
            <person name="Chronopoulou M."/>
        </authorList>
    </citation>
    <scope>NUCLEOTIDE SEQUENCE</scope>
    <source>
        <tissue evidence="4">Whole organism</tissue>
    </source>
</reference>
<keyword evidence="3" id="KW-0732">Signal</keyword>
<dbReference type="OrthoDB" id="6382329at2759"/>
<protein>
    <submittedName>
        <fullName evidence="4">Uncharacterized protein</fullName>
    </submittedName>
</protein>
<dbReference type="PROSITE" id="PS51155">
    <property type="entry name" value="CHIT_BIND_RR_2"/>
    <property type="match status" value="1"/>
</dbReference>
<dbReference type="InterPro" id="IPR031311">
    <property type="entry name" value="CHIT_BIND_RR_consensus"/>
</dbReference>
<evidence type="ECO:0000256" key="3">
    <source>
        <dbReference type="SAM" id="SignalP"/>
    </source>
</evidence>
<dbReference type="Pfam" id="PF00379">
    <property type="entry name" value="Chitin_bind_4"/>
    <property type="match status" value="1"/>
</dbReference>
<evidence type="ECO:0000256" key="1">
    <source>
        <dbReference type="ARBA" id="ARBA00022460"/>
    </source>
</evidence>
<dbReference type="InterPro" id="IPR051217">
    <property type="entry name" value="Insect_Cuticle_Struc_Prot"/>
</dbReference>
<dbReference type="GO" id="GO:0031012">
    <property type="term" value="C:extracellular matrix"/>
    <property type="evidence" value="ECO:0007669"/>
    <property type="project" value="TreeGrafter"/>
</dbReference>
<dbReference type="AlphaFoldDB" id="A0A0K2T3S7"/>
<dbReference type="PRINTS" id="PR00947">
    <property type="entry name" value="CUTICLE"/>
</dbReference>
<accession>A0A0K2T3S7</accession>
<proteinExistence type="predicted"/>
<name>A0A0K2T3S7_LEPSM</name>
<gene>
    <name evidence="4" type="primary">Dana\GF24957</name>
</gene>
<dbReference type="PROSITE" id="PS00233">
    <property type="entry name" value="CHIT_BIND_RR_1"/>
    <property type="match status" value="1"/>
</dbReference>
<dbReference type="InterPro" id="IPR000618">
    <property type="entry name" value="Insect_cuticle"/>
</dbReference>
<dbReference type="EMBL" id="HACA01003327">
    <property type="protein sequence ID" value="CDW20688.1"/>
    <property type="molecule type" value="Transcribed_RNA"/>
</dbReference>
<feature type="chain" id="PRO_5005487412" evidence="3">
    <location>
        <begin position="21"/>
        <end position="106"/>
    </location>
</feature>
<evidence type="ECO:0000256" key="2">
    <source>
        <dbReference type="PROSITE-ProRule" id="PRU00497"/>
    </source>
</evidence>